<gene>
    <name evidence="1" type="ORF">DEA8626_04017</name>
</gene>
<dbReference type="AlphaFoldDB" id="A0A2R8BNS1"/>
<name>A0A2R8BNS1_9RHOB</name>
<dbReference type="EMBL" id="OMOQ01000007">
    <property type="protein sequence ID" value="SPH24985.1"/>
    <property type="molecule type" value="Genomic_DNA"/>
</dbReference>
<keyword evidence="2" id="KW-1185">Reference proteome</keyword>
<evidence type="ECO:0000313" key="2">
    <source>
        <dbReference type="Proteomes" id="UP000244924"/>
    </source>
</evidence>
<accession>A0A2R8BNS1</accession>
<reference evidence="1 2" key="1">
    <citation type="submission" date="2018-03" db="EMBL/GenBank/DDBJ databases">
        <authorList>
            <person name="Keele B.F."/>
        </authorList>
    </citation>
    <scope>NUCLEOTIDE SEQUENCE [LARGE SCALE GENOMIC DNA]</scope>
    <source>
        <strain evidence="1 2">CECT 8626</strain>
    </source>
</reference>
<protein>
    <submittedName>
        <fullName evidence="1">Uncharacterized protein</fullName>
    </submittedName>
</protein>
<organism evidence="1 2">
    <name type="scientific">Albidovulum aquaemixtae</name>
    <dbReference type="NCBI Taxonomy" id="1542388"/>
    <lineage>
        <taxon>Bacteria</taxon>
        <taxon>Pseudomonadati</taxon>
        <taxon>Pseudomonadota</taxon>
        <taxon>Alphaproteobacteria</taxon>
        <taxon>Rhodobacterales</taxon>
        <taxon>Paracoccaceae</taxon>
        <taxon>Albidovulum</taxon>
    </lineage>
</organism>
<dbReference type="Proteomes" id="UP000244924">
    <property type="component" value="Unassembled WGS sequence"/>
</dbReference>
<proteinExistence type="predicted"/>
<evidence type="ECO:0000313" key="1">
    <source>
        <dbReference type="EMBL" id="SPH24985.1"/>
    </source>
</evidence>
<sequence length="226" mass="24431">MTLQNSRQQSKCSSLNSECTIPWRRRTQELIIPRPAGPNLCVPTGATGESRVECIWQVPGGSTRISTATDARREAENKHAECLEQEIRPSGPAGLEGLTIPKRLTVHTEERAAKVANPATIGDAIDAVDALRKAQTISAIAGSTCRKYANSGRRTGSTASSCSSWPKSTTSSCRFPETSNLRSAWAPCSVPSREPLVPTETLLVRFHAVSAPKRDGSRIRLVQNSH</sequence>